<evidence type="ECO:0000256" key="2">
    <source>
        <dbReference type="ARBA" id="ARBA00022801"/>
    </source>
</evidence>
<dbReference type="SUPFAM" id="SSF53474">
    <property type="entry name" value="alpha/beta-Hydrolases"/>
    <property type="match status" value="1"/>
</dbReference>
<dbReference type="AlphaFoldDB" id="A0A381V563"/>
<dbReference type="InterPro" id="IPR029058">
    <property type="entry name" value="AB_hydrolase_fold"/>
</dbReference>
<gene>
    <name evidence="3" type="ORF">METZ01_LOCUS87257</name>
</gene>
<evidence type="ECO:0000256" key="1">
    <source>
        <dbReference type="ARBA" id="ARBA00022729"/>
    </source>
</evidence>
<protein>
    <recommendedName>
        <fullName evidence="4">Peptidase S9 prolyl oligopeptidase catalytic domain-containing protein</fullName>
    </recommendedName>
</protein>
<proteinExistence type="predicted"/>
<dbReference type="PANTHER" id="PTHR43037">
    <property type="entry name" value="UNNAMED PRODUCT-RELATED"/>
    <property type="match status" value="1"/>
</dbReference>
<feature type="non-terminal residue" evidence="3">
    <location>
        <position position="1"/>
    </location>
</feature>
<evidence type="ECO:0008006" key="4">
    <source>
        <dbReference type="Google" id="ProtNLM"/>
    </source>
</evidence>
<evidence type="ECO:0000313" key="3">
    <source>
        <dbReference type="EMBL" id="SVA34403.1"/>
    </source>
</evidence>
<name>A0A381V563_9ZZZZ</name>
<dbReference type="PANTHER" id="PTHR43037:SF5">
    <property type="entry name" value="FERULOYL ESTERASE"/>
    <property type="match status" value="1"/>
</dbReference>
<dbReference type="Gene3D" id="3.40.50.1820">
    <property type="entry name" value="alpha/beta hydrolase"/>
    <property type="match status" value="1"/>
</dbReference>
<accession>A0A381V563</accession>
<dbReference type="InterPro" id="IPR050955">
    <property type="entry name" value="Plant_Biomass_Hydrol_Est"/>
</dbReference>
<dbReference type="GO" id="GO:0016787">
    <property type="term" value="F:hydrolase activity"/>
    <property type="evidence" value="ECO:0007669"/>
    <property type="project" value="UniProtKB-KW"/>
</dbReference>
<reference evidence="3" key="1">
    <citation type="submission" date="2018-05" db="EMBL/GenBank/DDBJ databases">
        <authorList>
            <person name="Lanie J.A."/>
            <person name="Ng W.-L."/>
            <person name="Kazmierczak K.M."/>
            <person name="Andrzejewski T.M."/>
            <person name="Davidsen T.M."/>
            <person name="Wayne K.J."/>
            <person name="Tettelin H."/>
            <person name="Glass J.I."/>
            <person name="Rusch D."/>
            <person name="Podicherti R."/>
            <person name="Tsui H.-C.T."/>
            <person name="Winkler M.E."/>
        </authorList>
    </citation>
    <scope>NUCLEOTIDE SEQUENCE</scope>
</reference>
<sequence length="427" mass="48428">VTRSFKLFLPHSQVKISRLLSVITLLALPSTCALAAEAISREQLVAGFWSSASETDRLEIQTRLIEGASDAAALYRWFKAGPNFQAEVLKGLQENLRIAGDGTRFPYVYLVPESYSPQQSYPVEFILHGGVSRPEWEPGGGWWRRGYESLQQEDRIVVIPASWDQAFWWHENQAESLPAILKELKRTYNIDENRVTLSGVSDGGTGAYFFAFKQPTEWAAFFPYIGHPGVLRNSQSGGGYRLYFENLTAKPLYIVNGEVDQLYPASSLQSFIQILEEAGIEHVFKEIKGGGHNTRWLPEETPFIEEFKAEHPRDPLPDRIRWVADRTDKFNRNSWIQIDGLSRTPGLLDVLREDNKFEVTARGVSEFTLLLNPEEVDFSQPILVYVNGTTVLAGKVLESKDTLLKWAQKDLDRKMLFTAELNLQVPD</sequence>
<dbReference type="EMBL" id="UINC01007643">
    <property type="protein sequence ID" value="SVA34403.1"/>
    <property type="molecule type" value="Genomic_DNA"/>
</dbReference>
<organism evidence="3">
    <name type="scientific">marine metagenome</name>
    <dbReference type="NCBI Taxonomy" id="408172"/>
    <lineage>
        <taxon>unclassified sequences</taxon>
        <taxon>metagenomes</taxon>
        <taxon>ecological metagenomes</taxon>
    </lineage>
</organism>
<keyword evidence="2" id="KW-0378">Hydrolase</keyword>
<keyword evidence="1" id="KW-0732">Signal</keyword>